<dbReference type="Pfam" id="PF03235">
    <property type="entry name" value="GmrSD_N"/>
    <property type="match status" value="1"/>
</dbReference>
<protein>
    <submittedName>
        <fullName evidence="2">DUF262 domain-containing protein</fullName>
    </submittedName>
</protein>
<sequence length="395" mass="45896">MSTEYGEIANDETWFDDYADESDQFQISEYDITSTPNDFNVMTLHSFIESGAVKIPGFQRNFVWDMARSSKLIESLILGLPVPQLFLYEQARNSFLVIDGQQRLMSIYYFIKKRFPKKEMRVQLREIFDKEGQIPEEILHDDTYFQNFNLKLQEKVPGVKNIFKGLNYSTLGEYKTQFDLRPLRNIIVKQNTPDGDDSSMYEIFNRLNTGGINLRPQEIRTSMYHSDFYAMLYKINIHPGTRRILATTEPDLHVKDVEIILRGFAMLIDFDNYIPSMVKFLNQFSKKSKTNTKEKNEYLQDLYLSFIDSCSDLPDDAFVNKSNKRFNIALYEAVFTAACEPSFLKHELIRGKIQYESIELIKSNTDFTAAANEGTTKVANVELRISIAKRDLVIV</sequence>
<accession>A0A5I4ZW35</accession>
<proteinExistence type="predicted"/>
<dbReference type="InterPro" id="IPR004919">
    <property type="entry name" value="GmrSD_N"/>
</dbReference>
<feature type="domain" description="GmrSD restriction endonucleases N-terminal" evidence="1">
    <location>
        <begin position="47"/>
        <end position="224"/>
    </location>
</feature>
<evidence type="ECO:0000313" key="2">
    <source>
        <dbReference type="EMBL" id="ECG4921963.1"/>
    </source>
</evidence>
<dbReference type="PANTHER" id="PTHR39639">
    <property type="entry name" value="CHROMOSOME 16, WHOLE GENOME SHOTGUN SEQUENCE"/>
    <property type="match status" value="1"/>
</dbReference>
<gene>
    <name evidence="2" type="ORF">E0T03_18615</name>
</gene>
<dbReference type="Proteomes" id="UP000839561">
    <property type="component" value="Unassembled WGS sequence"/>
</dbReference>
<comment type="caution">
    <text evidence="2">The sequence shown here is derived from an EMBL/GenBank/DDBJ whole genome shotgun (WGS) entry which is preliminary data.</text>
</comment>
<organism evidence="2">
    <name type="scientific">Salmonella enterica subsp. enterica serovar Vitkin</name>
    <dbReference type="NCBI Taxonomy" id="2565162"/>
    <lineage>
        <taxon>Bacteria</taxon>
        <taxon>Pseudomonadati</taxon>
        <taxon>Pseudomonadota</taxon>
        <taxon>Gammaproteobacteria</taxon>
        <taxon>Enterobacterales</taxon>
        <taxon>Enterobacteriaceae</taxon>
        <taxon>Salmonella</taxon>
    </lineage>
</organism>
<dbReference type="EMBL" id="AAIONP010000015">
    <property type="protein sequence ID" value="ECG4921963.1"/>
    <property type="molecule type" value="Genomic_DNA"/>
</dbReference>
<reference evidence="2" key="1">
    <citation type="submission" date="2019-03" db="EMBL/GenBank/DDBJ databases">
        <authorList>
            <person name="Ashton P.M."/>
            <person name="Dallman T."/>
            <person name="Nair S."/>
            <person name="De Pinna E."/>
            <person name="Peters T."/>
            <person name="Grant K."/>
        </authorList>
    </citation>
    <scope>NUCLEOTIDE SEQUENCE [LARGE SCALE GENOMIC DNA]</scope>
    <source>
        <strain evidence="2">313260</strain>
    </source>
</reference>
<evidence type="ECO:0000259" key="1">
    <source>
        <dbReference type="Pfam" id="PF03235"/>
    </source>
</evidence>
<name>A0A5I4ZW35_SALET</name>
<dbReference type="PANTHER" id="PTHR39639:SF1">
    <property type="entry name" value="DUF262 DOMAIN-CONTAINING PROTEIN"/>
    <property type="match status" value="1"/>
</dbReference>
<dbReference type="AlphaFoldDB" id="A0A5I4ZW35"/>